<feature type="binding site" evidence="8">
    <location>
        <position position="270"/>
    </location>
    <ligand>
        <name>Zn(2+)</name>
        <dbReference type="ChEBI" id="CHEBI:29105"/>
    </ligand>
</feature>
<dbReference type="InterPro" id="IPR029035">
    <property type="entry name" value="DHS-like_NAD/FAD-binding_dom"/>
</dbReference>
<dbReference type="GO" id="GO:0017136">
    <property type="term" value="F:histone deacetylase activity, NAD-dependent"/>
    <property type="evidence" value="ECO:0007669"/>
    <property type="project" value="TreeGrafter"/>
</dbReference>
<dbReference type="GO" id="GO:0046872">
    <property type="term" value="F:metal ion binding"/>
    <property type="evidence" value="ECO:0007669"/>
    <property type="project" value="UniProtKB-KW"/>
</dbReference>
<evidence type="ECO:0000313" key="11">
    <source>
        <dbReference type="EMBL" id="SSX30606.1"/>
    </source>
</evidence>
<evidence type="ECO:0000256" key="7">
    <source>
        <dbReference type="ARBA" id="ARBA00048905"/>
    </source>
</evidence>
<dbReference type="VEuPathDB" id="VectorBase:CSON002655"/>
<keyword evidence="4 8" id="KW-0862">Zinc</keyword>
<gene>
    <name evidence="11" type="primary">CSON002655</name>
</gene>
<dbReference type="SUPFAM" id="SSF52467">
    <property type="entry name" value="DHS-like NAD/FAD-binding domain"/>
    <property type="match status" value="1"/>
</dbReference>
<dbReference type="PANTHER" id="PTHR11085:SF6">
    <property type="entry name" value="NAD-DEPENDENT PROTEIN DEACETYLASE SIRTUIN-2"/>
    <property type="match status" value="1"/>
</dbReference>
<sequence>MTILTRKILFANFPNYPVLFNRYSLKSISVLNNCNLHSFLNEFSVGHSVNQLHKMNDEEETKELNPNNEKAKITSSVPKSESPVPPTPSSGTASTTGSGSHLITDKIEQIRHFLSEKLHLYSHDDDTDSNQTVLDTVDIHGVIKHWKKGGFKKIVTMVGAGISTSAGIPDFRSPSTGLYHNLLKYNLPYPEAIFDLSFFMENPKPFFQLAKELYPGTFKPTPTHYFIKLLHDKGLLVRHYTQNIDTLDRLVGLPDEKIVEAHGTFYTNHCLGCRKEYSMEWAKDAIFEDKVPRCTECDGVVKPDIVFFGENLPEKFHILPDQDFKECDLLLIMGTSLTVQPFAGLVDYAKDDCVRLLINRDKVGGGMGFFRLKVFGEGLCFDLPGNRRDVAWQGDCDEGCQYLADQLGFGDELRELIKSEHERITKGETSIQSIDTKKSEDSPSKDQPKIEEKSSPEKKPDTDDKSEESKTKNEE</sequence>
<dbReference type="CDD" id="cd01408">
    <property type="entry name" value="SIRT1"/>
    <property type="match status" value="1"/>
</dbReference>
<dbReference type="InterPro" id="IPR003000">
    <property type="entry name" value="Sirtuin"/>
</dbReference>
<reference evidence="11" key="1">
    <citation type="submission" date="2018-07" db="EMBL/GenBank/DDBJ databases">
        <authorList>
            <person name="Quirk P.G."/>
            <person name="Krulwich T.A."/>
        </authorList>
    </citation>
    <scope>NUCLEOTIDE SEQUENCE</scope>
</reference>
<evidence type="ECO:0000256" key="2">
    <source>
        <dbReference type="ARBA" id="ARBA00022679"/>
    </source>
</evidence>
<dbReference type="GO" id="GO:0005634">
    <property type="term" value="C:nucleus"/>
    <property type="evidence" value="ECO:0007669"/>
    <property type="project" value="TreeGrafter"/>
</dbReference>
<evidence type="ECO:0000256" key="5">
    <source>
        <dbReference type="ARBA" id="ARBA00023027"/>
    </source>
</evidence>
<evidence type="ECO:0000256" key="1">
    <source>
        <dbReference type="ARBA" id="ARBA00001947"/>
    </source>
</evidence>
<proteinExistence type="predicted"/>
<feature type="compositionally biased region" description="Low complexity" evidence="9">
    <location>
        <begin position="89"/>
        <end position="100"/>
    </location>
</feature>
<dbReference type="EMBL" id="UFQT01001447">
    <property type="protein sequence ID" value="SSX30606.1"/>
    <property type="molecule type" value="Genomic_DNA"/>
</dbReference>
<keyword evidence="2" id="KW-0808">Transferase</keyword>
<dbReference type="AlphaFoldDB" id="A0A336MJZ4"/>
<evidence type="ECO:0000256" key="8">
    <source>
        <dbReference type="PROSITE-ProRule" id="PRU00236"/>
    </source>
</evidence>
<comment type="cofactor">
    <cofactor evidence="1">
        <name>Zn(2+)</name>
        <dbReference type="ChEBI" id="CHEBI:29105"/>
    </cofactor>
</comment>
<feature type="domain" description="Deacetylase sirtuin-type" evidence="10">
    <location>
        <begin position="132"/>
        <end position="410"/>
    </location>
</feature>
<evidence type="ECO:0000256" key="3">
    <source>
        <dbReference type="ARBA" id="ARBA00022723"/>
    </source>
</evidence>
<evidence type="ECO:0000256" key="9">
    <source>
        <dbReference type="SAM" id="MobiDB-lite"/>
    </source>
</evidence>
<dbReference type="InterPro" id="IPR026590">
    <property type="entry name" value="Ssirtuin_cat_dom"/>
</dbReference>
<dbReference type="InterPro" id="IPR050134">
    <property type="entry name" value="NAD-dep_sirtuin_deacylases"/>
</dbReference>
<protein>
    <submittedName>
        <fullName evidence="11">CSON002655 protein</fullName>
    </submittedName>
</protein>
<feature type="compositionally biased region" description="Basic and acidic residues" evidence="9">
    <location>
        <begin position="435"/>
        <end position="475"/>
    </location>
</feature>
<feature type="binding site" evidence="8">
    <location>
        <position position="273"/>
    </location>
    <ligand>
        <name>Zn(2+)</name>
        <dbReference type="ChEBI" id="CHEBI:29105"/>
    </ligand>
</feature>
<dbReference type="Pfam" id="PF02146">
    <property type="entry name" value="SIR2"/>
    <property type="match status" value="1"/>
</dbReference>
<feature type="binding site" evidence="8">
    <location>
        <position position="297"/>
    </location>
    <ligand>
        <name>Zn(2+)</name>
        <dbReference type="ChEBI" id="CHEBI:29105"/>
    </ligand>
</feature>
<dbReference type="PANTHER" id="PTHR11085">
    <property type="entry name" value="NAD-DEPENDENT PROTEIN DEACYLASE SIRTUIN-5, MITOCHONDRIAL-RELATED"/>
    <property type="match status" value="1"/>
</dbReference>
<dbReference type="GO" id="GO:0070403">
    <property type="term" value="F:NAD+ binding"/>
    <property type="evidence" value="ECO:0007669"/>
    <property type="project" value="InterPro"/>
</dbReference>
<evidence type="ECO:0000256" key="6">
    <source>
        <dbReference type="ARBA" id="ARBA00048378"/>
    </source>
</evidence>
<accession>A0A336MJZ4</accession>
<feature type="active site" description="Proton acceptor" evidence="8">
    <location>
        <position position="262"/>
    </location>
</feature>
<feature type="region of interest" description="Disordered" evidence="9">
    <location>
        <begin position="424"/>
        <end position="475"/>
    </location>
</feature>
<organism evidence="11">
    <name type="scientific">Culicoides sonorensis</name>
    <name type="common">Biting midge</name>
    <dbReference type="NCBI Taxonomy" id="179676"/>
    <lineage>
        <taxon>Eukaryota</taxon>
        <taxon>Metazoa</taxon>
        <taxon>Ecdysozoa</taxon>
        <taxon>Arthropoda</taxon>
        <taxon>Hexapoda</taxon>
        <taxon>Insecta</taxon>
        <taxon>Pterygota</taxon>
        <taxon>Neoptera</taxon>
        <taxon>Endopterygota</taxon>
        <taxon>Diptera</taxon>
        <taxon>Nematocera</taxon>
        <taxon>Chironomoidea</taxon>
        <taxon>Ceratopogonidae</taxon>
        <taxon>Ceratopogoninae</taxon>
        <taxon>Culicoides</taxon>
        <taxon>Monoculicoides</taxon>
    </lineage>
</organism>
<feature type="binding site" evidence="8">
    <location>
        <position position="294"/>
    </location>
    <ligand>
        <name>Zn(2+)</name>
        <dbReference type="ChEBI" id="CHEBI:29105"/>
    </ligand>
</feature>
<dbReference type="Gene3D" id="3.40.50.1220">
    <property type="entry name" value="TPP-binding domain"/>
    <property type="match status" value="1"/>
</dbReference>
<dbReference type="PROSITE" id="PS50305">
    <property type="entry name" value="SIRTUIN"/>
    <property type="match status" value="1"/>
</dbReference>
<keyword evidence="3 8" id="KW-0479">Metal-binding</keyword>
<dbReference type="InterPro" id="IPR026591">
    <property type="entry name" value="Sirtuin_cat_small_dom_sf"/>
</dbReference>
<keyword evidence="5" id="KW-0520">NAD</keyword>
<comment type="catalytic activity">
    <reaction evidence="6">
        <text>N(6)-hexadecanoyl-L-lysyl-[protein] + NAD(+) + H2O = 2''-O-hexadecanoyl-ADP-D-ribose + nicotinamide + L-lysyl-[protein]</text>
        <dbReference type="Rhea" id="RHEA:70563"/>
        <dbReference type="Rhea" id="RHEA-COMP:9752"/>
        <dbReference type="Rhea" id="RHEA-COMP:14175"/>
        <dbReference type="ChEBI" id="CHEBI:15377"/>
        <dbReference type="ChEBI" id="CHEBI:17154"/>
        <dbReference type="ChEBI" id="CHEBI:29969"/>
        <dbReference type="ChEBI" id="CHEBI:57540"/>
        <dbReference type="ChEBI" id="CHEBI:138936"/>
        <dbReference type="ChEBI" id="CHEBI:189673"/>
    </reaction>
    <physiologicalReaction direction="left-to-right" evidence="6">
        <dbReference type="Rhea" id="RHEA:70564"/>
    </physiologicalReaction>
</comment>
<evidence type="ECO:0000259" key="10">
    <source>
        <dbReference type="PROSITE" id="PS50305"/>
    </source>
</evidence>
<name>A0A336MJZ4_CULSO</name>
<comment type="catalytic activity">
    <reaction evidence="7">
        <text>N(6)-tetradecanoyl-L-lysyl-[protein] + NAD(+) + H2O = 2''-O-tetradecanoyl-ADP-D-ribose + nicotinamide + L-lysyl-[protein]</text>
        <dbReference type="Rhea" id="RHEA:70567"/>
        <dbReference type="Rhea" id="RHEA-COMP:9752"/>
        <dbReference type="Rhea" id="RHEA-COMP:15437"/>
        <dbReference type="ChEBI" id="CHEBI:15377"/>
        <dbReference type="ChEBI" id="CHEBI:17154"/>
        <dbReference type="ChEBI" id="CHEBI:29969"/>
        <dbReference type="ChEBI" id="CHEBI:57540"/>
        <dbReference type="ChEBI" id="CHEBI:141129"/>
        <dbReference type="ChEBI" id="CHEBI:189674"/>
    </reaction>
    <physiologicalReaction direction="left-to-right" evidence="7">
        <dbReference type="Rhea" id="RHEA:70568"/>
    </physiologicalReaction>
</comment>
<dbReference type="OMA" id="IRHYTQN"/>
<feature type="region of interest" description="Disordered" evidence="9">
    <location>
        <begin position="56"/>
        <end position="100"/>
    </location>
</feature>
<dbReference type="Gene3D" id="3.30.1600.10">
    <property type="entry name" value="SIR2/SIRT2 'Small Domain"/>
    <property type="match status" value="1"/>
</dbReference>
<evidence type="ECO:0000256" key="4">
    <source>
        <dbReference type="ARBA" id="ARBA00022833"/>
    </source>
</evidence>